<name>A0A8S5QTN3_9CAUD</name>
<proteinExistence type="predicted"/>
<reference evidence="1" key="1">
    <citation type="journal article" date="2021" name="Proc. Natl. Acad. Sci. U.S.A.">
        <title>A Catalog of Tens of Thousands of Viruses from Human Metagenomes Reveals Hidden Associations with Chronic Diseases.</title>
        <authorList>
            <person name="Tisza M.J."/>
            <person name="Buck C.B."/>
        </authorList>
    </citation>
    <scope>NUCLEOTIDE SEQUENCE</scope>
    <source>
        <strain evidence="1">CtDAq1</strain>
    </source>
</reference>
<accession>A0A8S5QTN3</accession>
<protein>
    <submittedName>
        <fullName evidence="1">DNA binding protein</fullName>
    </submittedName>
</protein>
<organism evidence="1">
    <name type="scientific">CrAss-like virus sp. ctDAq1</name>
    <dbReference type="NCBI Taxonomy" id="2826822"/>
    <lineage>
        <taxon>Viruses</taxon>
        <taxon>Duplodnaviria</taxon>
        <taxon>Heunggongvirae</taxon>
        <taxon>Uroviricota</taxon>
        <taxon>Caudoviricetes</taxon>
        <taxon>Crassvirales</taxon>
    </lineage>
</organism>
<dbReference type="EMBL" id="BK015733">
    <property type="protein sequence ID" value="DAE22448.1"/>
    <property type="molecule type" value="Genomic_DNA"/>
</dbReference>
<sequence>MEIIGDFELPGDIEKSTISRPYDIKTYLNRIEGYKTKIKNLHWSVKLLPYIEKNELHEHLDELLDLVSNYEDVIAENYMGTFGVLPLGFLSGVQPETNDPLELIDKIRTDLEGFHSAYSSDLKYIGIINATEDLLQELPVKKYLIDQCK</sequence>
<evidence type="ECO:0000313" key="1">
    <source>
        <dbReference type="EMBL" id="DAE22448.1"/>
    </source>
</evidence>